<evidence type="ECO:0000256" key="1">
    <source>
        <dbReference type="ARBA" id="ARBA00004141"/>
    </source>
</evidence>
<evidence type="ECO:0000313" key="8">
    <source>
        <dbReference type="EMBL" id="BAO98112.1"/>
    </source>
</evidence>
<proteinExistence type="inferred from homology"/>
<feature type="transmembrane region" description="Helical" evidence="7">
    <location>
        <begin position="340"/>
        <end position="358"/>
    </location>
</feature>
<dbReference type="InterPro" id="IPR047218">
    <property type="entry name" value="YocR/YhdH-like"/>
</dbReference>
<evidence type="ECO:0000256" key="2">
    <source>
        <dbReference type="ARBA" id="ARBA00022448"/>
    </source>
</evidence>
<dbReference type="CDD" id="cd10336">
    <property type="entry name" value="SLC6sbd_Tyt1-Like"/>
    <property type="match status" value="1"/>
</dbReference>
<protein>
    <recommendedName>
        <fullName evidence="6">Transporter</fullName>
    </recommendedName>
</protein>
<dbReference type="PRINTS" id="PR00176">
    <property type="entry name" value="NANEUSMPORT"/>
</dbReference>
<gene>
    <name evidence="8" type="ORF">NY40_1105</name>
</gene>
<feature type="transmembrane region" description="Helical" evidence="7">
    <location>
        <begin position="210"/>
        <end position="235"/>
    </location>
</feature>
<keyword evidence="3 6" id="KW-0812">Transmembrane</keyword>
<evidence type="ECO:0000313" key="9">
    <source>
        <dbReference type="Proteomes" id="UP000031662"/>
    </source>
</evidence>
<keyword evidence="5 7" id="KW-0472">Membrane</keyword>
<accession>A0A060Q1J7</accession>
<dbReference type="RefSeq" id="WP_000526643.1">
    <property type="nucleotide sequence ID" value="NZ_AP014523.1"/>
</dbReference>
<dbReference type="PROSITE" id="PS50267">
    <property type="entry name" value="NA_NEUROTRAN_SYMP_3"/>
    <property type="match status" value="1"/>
</dbReference>
<dbReference type="InterPro" id="IPR037272">
    <property type="entry name" value="SNS_sf"/>
</dbReference>
<dbReference type="HOGENOM" id="CLU_006855_3_4_7"/>
<evidence type="ECO:0000256" key="5">
    <source>
        <dbReference type="ARBA" id="ARBA00023136"/>
    </source>
</evidence>
<dbReference type="AlphaFoldDB" id="A0A060Q1J7"/>
<feature type="transmembrane region" description="Helical" evidence="7">
    <location>
        <begin position="378"/>
        <end position="400"/>
    </location>
</feature>
<dbReference type="EMBL" id="AP014523">
    <property type="protein sequence ID" value="BAO98112.1"/>
    <property type="molecule type" value="Genomic_DNA"/>
</dbReference>
<keyword evidence="4 7" id="KW-1133">Transmembrane helix</keyword>
<evidence type="ECO:0000256" key="3">
    <source>
        <dbReference type="ARBA" id="ARBA00022692"/>
    </source>
</evidence>
<comment type="similarity">
    <text evidence="6">Belongs to the sodium:neurotransmitter symporter (SNF) (TC 2.A.22) family.</text>
</comment>
<dbReference type="GO" id="GO:0015293">
    <property type="term" value="F:symporter activity"/>
    <property type="evidence" value="ECO:0007669"/>
    <property type="project" value="UniProtKB-KW"/>
</dbReference>
<feature type="transmembrane region" description="Helical" evidence="7">
    <location>
        <begin position="89"/>
        <end position="113"/>
    </location>
</feature>
<dbReference type="Proteomes" id="UP000031662">
    <property type="component" value="Chromosome"/>
</dbReference>
<comment type="subcellular location">
    <subcellularLocation>
        <location evidence="1">Membrane</location>
        <topology evidence="1">Multi-pass membrane protein</topology>
    </subcellularLocation>
</comment>
<keyword evidence="2 6" id="KW-0813">Transport</keyword>
<feature type="transmembrane region" description="Helical" evidence="7">
    <location>
        <begin position="36"/>
        <end position="57"/>
    </location>
</feature>
<name>A0A060Q1J7_HELPX</name>
<dbReference type="GO" id="GO:0016020">
    <property type="term" value="C:membrane"/>
    <property type="evidence" value="ECO:0007669"/>
    <property type="project" value="UniProtKB-SubCell"/>
</dbReference>
<feature type="transmembrane region" description="Helical" evidence="7">
    <location>
        <begin position="421"/>
        <end position="439"/>
    </location>
</feature>
<evidence type="ECO:0000256" key="7">
    <source>
        <dbReference type="SAM" id="Phobius"/>
    </source>
</evidence>
<keyword evidence="6" id="KW-0769">Symport</keyword>
<feature type="transmembrane region" description="Helical" evidence="7">
    <location>
        <begin position="247"/>
        <end position="269"/>
    </location>
</feature>
<dbReference type="PANTHER" id="PTHR42948">
    <property type="entry name" value="TRANSPORTER"/>
    <property type="match status" value="1"/>
</dbReference>
<organism evidence="8 9">
    <name type="scientific">Helicobacter pylori NY40</name>
    <dbReference type="NCBI Taxonomy" id="1426844"/>
    <lineage>
        <taxon>Bacteria</taxon>
        <taxon>Pseudomonadati</taxon>
        <taxon>Campylobacterota</taxon>
        <taxon>Epsilonproteobacteria</taxon>
        <taxon>Campylobacterales</taxon>
        <taxon>Helicobacteraceae</taxon>
        <taxon>Helicobacter</taxon>
    </lineage>
</organism>
<dbReference type="PROSITE" id="PS00610">
    <property type="entry name" value="NA_NEUROTRAN_SYMP_1"/>
    <property type="match status" value="1"/>
</dbReference>
<dbReference type="InterPro" id="IPR000175">
    <property type="entry name" value="Na/ntran_symport"/>
</dbReference>
<reference evidence="8 9" key="1">
    <citation type="submission" date="2013-11" db="EMBL/GenBank/DDBJ databases">
        <title>Estimation of Helicobacter pylori bacteriophage ecology using H. pylori isolates.</title>
        <authorList>
            <person name="Uchiyama J."/>
            <person name="Takemura-Uchiyama I."/>
            <person name="Ujihara T."/>
            <person name="Matsuzaki S."/>
        </authorList>
    </citation>
    <scope>NUCLEOTIDE SEQUENCE [LARGE SCALE GENOMIC DNA]</scope>
    <source>
        <strain evidence="8 9">NY40</strain>
    </source>
</reference>
<evidence type="ECO:0000256" key="4">
    <source>
        <dbReference type="ARBA" id="ARBA00022989"/>
    </source>
</evidence>
<dbReference type="Pfam" id="PF00209">
    <property type="entry name" value="SNF"/>
    <property type="match status" value="2"/>
</dbReference>
<dbReference type="NCBIfam" id="NF037979">
    <property type="entry name" value="Na_transp"/>
    <property type="match status" value="1"/>
</dbReference>
<feature type="transmembrane region" description="Helical" evidence="7">
    <location>
        <begin position="289"/>
        <end position="320"/>
    </location>
</feature>
<dbReference type="PANTHER" id="PTHR42948:SF1">
    <property type="entry name" value="TRANSPORTER"/>
    <property type="match status" value="1"/>
</dbReference>
<dbReference type="SUPFAM" id="SSF161070">
    <property type="entry name" value="SNF-like"/>
    <property type="match status" value="1"/>
</dbReference>
<sequence>MGNHFSKLGFVLAALGSAIGLGHIWRFPYMTGVSGGGAFVLLFLFLSLSVGAAMFIAEMLLGQSTQKNVTEAFKELDTNPKKRWKYAGLLLISGPLILTFYGTILGWVLYYLVDISFNLPNSIQASEQIFNDTLQSIRLQSIGLLSVLLITGWIVSRGIKEGIEKLNLVLMPLLFATFFGLLFYAMSMDSFSKAFHFMFDFKPKDLTSQVFTYSLGQVFFSLSIGLGINVTYAAVTDKTQNLLKSTIWVVLSGILISLVAGLMIFTFVFEYGANVSQGTGLIFTSLPVVFGQMGAIGILVSVLFLLALAFAGITSTVALLEPSVMYLTERYQYSRFKVTWGLVALIFIVGVVLIFSLHNDYKDSLTFFEKSLFDWLDFASSTIIMPLGGMATFIFMGWVLKKEKLRLLSTHFLGPKLFATWYFLLKYITPLIVFSIWLSKIY</sequence>
<feature type="transmembrane region" description="Helical" evidence="7">
    <location>
        <begin position="137"/>
        <end position="156"/>
    </location>
</feature>
<feature type="transmembrane region" description="Helical" evidence="7">
    <location>
        <begin position="168"/>
        <end position="186"/>
    </location>
</feature>
<evidence type="ECO:0000256" key="6">
    <source>
        <dbReference type="RuleBase" id="RU003732"/>
    </source>
</evidence>